<dbReference type="PANTHER" id="PTHR43861">
    <property type="entry name" value="TRANS-ACONITATE 2-METHYLTRANSFERASE-RELATED"/>
    <property type="match status" value="1"/>
</dbReference>
<dbReference type="SUPFAM" id="SSF53335">
    <property type="entry name" value="S-adenosyl-L-methionine-dependent methyltransferases"/>
    <property type="match status" value="1"/>
</dbReference>
<name>A0A0K1E8Y5_CHOCO</name>
<dbReference type="CDD" id="cd02440">
    <property type="entry name" value="AdoMet_MTases"/>
    <property type="match status" value="1"/>
</dbReference>
<dbReference type="EC" id="2.1.1.-" evidence="4"/>
<evidence type="ECO:0000259" key="3">
    <source>
        <dbReference type="Pfam" id="PF13649"/>
    </source>
</evidence>
<dbReference type="AlphaFoldDB" id="A0A0K1E8Y5"/>
<dbReference type="PANTHER" id="PTHR43861:SF1">
    <property type="entry name" value="TRANS-ACONITATE 2-METHYLTRANSFERASE"/>
    <property type="match status" value="1"/>
</dbReference>
<keyword evidence="1 4" id="KW-0489">Methyltransferase</keyword>
<gene>
    <name evidence="4" type="ORF">CMC5_012570</name>
</gene>
<dbReference type="KEGG" id="ccro:CMC5_012570"/>
<keyword evidence="5" id="KW-1185">Reference proteome</keyword>
<dbReference type="EMBL" id="CP012159">
    <property type="protein sequence ID" value="AKT37127.1"/>
    <property type="molecule type" value="Genomic_DNA"/>
</dbReference>
<evidence type="ECO:0000256" key="1">
    <source>
        <dbReference type="ARBA" id="ARBA00022603"/>
    </source>
</evidence>
<accession>A0A0K1E8Y5</accession>
<sequence length="209" mass="23689">MAFSLTALLDDASAYILLQRAVGAHLARHACIEALAPRPGDHILDIGCGPAYYLDRLPRCDYHGFDTDERYIAHARRQFGDRAKFFDEPYTEARRAELPRFEGVLLMGLLHHLDDRESDELLDLVGRSLAPGGRVVSLDTVLFDDQSRLSRFLAKNDRGLFVRSPEAFRSLARHRFGRVEDRLLGDTLRMPAAHFMMVLSEPLQPQADE</sequence>
<protein>
    <submittedName>
        <fullName evidence="4">Methyltransferase</fullName>
        <ecNumber evidence="4">2.1.1.-</ecNumber>
    </submittedName>
</protein>
<dbReference type="RefSeq" id="WP_050429536.1">
    <property type="nucleotide sequence ID" value="NZ_CP012159.1"/>
</dbReference>
<dbReference type="GO" id="GO:0032259">
    <property type="term" value="P:methylation"/>
    <property type="evidence" value="ECO:0007669"/>
    <property type="project" value="UniProtKB-KW"/>
</dbReference>
<dbReference type="Proteomes" id="UP000067626">
    <property type="component" value="Chromosome"/>
</dbReference>
<reference evidence="4 5" key="1">
    <citation type="submission" date="2015-07" db="EMBL/GenBank/DDBJ databases">
        <title>Genome analysis of myxobacterium Chondromyces crocatus Cm c5 reveals a high potential for natural compound synthesis and the genetic basis for the loss of fruiting body formation.</title>
        <authorList>
            <person name="Zaburannyi N."/>
            <person name="Bunk B."/>
            <person name="Maier J."/>
            <person name="Overmann J."/>
            <person name="Mueller R."/>
        </authorList>
    </citation>
    <scope>NUCLEOTIDE SEQUENCE [LARGE SCALE GENOMIC DNA]</scope>
    <source>
        <strain evidence="4 5">Cm c5</strain>
    </source>
</reference>
<proteinExistence type="predicted"/>
<keyword evidence="2 4" id="KW-0808">Transferase</keyword>
<feature type="domain" description="Methyltransferase" evidence="3">
    <location>
        <begin position="43"/>
        <end position="133"/>
    </location>
</feature>
<organism evidence="4 5">
    <name type="scientific">Chondromyces crocatus</name>
    <dbReference type="NCBI Taxonomy" id="52"/>
    <lineage>
        <taxon>Bacteria</taxon>
        <taxon>Pseudomonadati</taxon>
        <taxon>Myxococcota</taxon>
        <taxon>Polyangia</taxon>
        <taxon>Polyangiales</taxon>
        <taxon>Polyangiaceae</taxon>
        <taxon>Chondromyces</taxon>
    </lineage>
</organism>
<dbReference type="OrthoDB" id="5513623at2"/>
<dbReference type="Gene3D" id="3.40.50.150">
    <property type="entry name" value="Vaccinia Virus protein VP39"/>
    <property type="match status" value="1"/>
</dbReference>
<dbReference type="InterPro" id="IPR029063">
    <property type="entry name" value="SAM-dependent_MTases_sf"/>
</dbReference>
<evidence type="ECO:0000256" key="2">
    <source>
        <dbReference type="ARBA" id="ARBA00022679"/>
    </source>
</evidence>
<dbReference type="STRING" id="52.CMC5_012570"/>
<dbReference type="InterPro" id="IPR041698">
    <property type="entry name" value="Methyltransf_25"/>
</dbReference>
<dbReference type="GO" id="GO:0008168">
    <property type="term" value="F:methyltransferase activity"/>
    <property type="evidence" value="ECO:0007669"/>
    <property type="project" value="UniProtKB-KW"/>
</dbReference>
<dbReference type="Pfam" id="PF13649">
    <property type="entry name" value="Methyltransf_25"/>
    <property type="match status" value="1"/>
</dbReference>
<evidence type="ECO:0000313" key="5">
    <source>
        <dbReference type="Proteomes" id="UP000067626"/>
    </source>
</evidence>
<evidence type="ECO:0000313" key="4">
    <source>
        <dbReference type="EMBL" id="AKT37127.1"/>
    </source>
</evidence>